<name>A0ABD4A9R5_9BACI</name>
<evidence type="ECO:0000259" key="2">
    <source>
        <dbReference type="Pfam" id="PF07282"/>
    </source>
</evidence>
<dbReference type="InterPro" id="IPR010095">
    <property type="entry name" value="Cas12f1-like_TNB"/>
</dbReference>
<protein>
    <recommendedName>
        <fullName evidence="2">Cas12f1-like TNB domain-containing protein</fullName>
    </recommendedName>
</protein>
<keyword evidence="1" id="KW-0238">DNA-binding</keyword>
<evidence type="ECO:0000313" key="3">
    <source>
        <dbReference type="EMBL" id="KIO73512.1"/>
    </source>
</evidence>
<feature type="domain" description="Cas12f1-like TNB" evidence="2">
    <location>
        <begin position="86"/>
        <end position="152"/>
    </location>
</feature>
<evidence type="ECO:0000313" key="4">
    <source>
        <dbReference type="Proteomes" id="UP000032076"/>
    </source>
</evidence>
<gene>
    <name evidence="3" type="ORF">B4167_2029</name>
</gene>
<dbReference type="Proteomes" id="UP000032076">
    <property type="component" value="Unassembled WGS sequence"/>
</dbReference>
<organism evidence="3 4">
    <name type="scientific">Caldibacillus thermoamylovorans</name>
    <dbReference type="NCBI Taxonomy" id="35841"/>
    <lineage>
        <taxon>Bacteria</taxon>
        <taxon>Bacillati</taxon>
        <taxon>Bacillota</taxon>
        <taxon>Bacilli</taxon>
        <taxon>Bacillales</taxon>
        <taxon>Bacillaceae</taxon>
        <taxon>Caldibacillus</taxon>
    </lineage>
</organism>
<dbReference type="NCBIfam" id="NF040570">
    <property type="entry name" value="guided_TnpB"/>
    <property type="match status" value="1"/>
</dbReference>
<dbReference type="EMBL" id="JXLU01000033">
    <property type="protein sequence ID" value="KIO73512.1"/>
    <property type="molecule type" value="Genomic_DNA"/>
</dbReference>
<comment type="caution">
    <text evidence="3">The sequence shown here is derived from an EMBL/GenBank/DDBJ whole genome shotgun (WGS) entry which is preliminary data.</text>
</comment>
<reference evidence="3 4" key="1">
    <citation type="submission" date="2015-01" db="EMBL/GenBank/DDBJ databases">
        <title>Draft Genome Sequences of Four Bacillus thermoamylovorans Strains, Isolated From Food Products.</title>
        <authorList>
            <person name="Krawcyk A.O."/>
            <person name="Berendsen E.M."/>
            <person name="Eijlander R.T."/>
            <person name="de Jong A."/>
            <person name="Wells-Bennik M."/>
            <person name="Kuipers O.P."/>
        </authorList>
    </citation>
    <scope>NUCLEOTIDE SEQUENCE [LARGE SCALE GENOMIC DNA]</scope>
    <source>
        <strain evidence="3 4">B4167</strain>
    </source>
</reference>
<evidence type="ECO:0000256" key="1">
    <source>
        <dbReference type="ARBA" id="ARBA00023125"/>
    </source>
</evidence>
<dbReference type="GO" id="GO:0003677">
    <property type="term" value="F:DNA binding"/>
    <property type="evidence" value="ECO:0007669"/>
    <property type="project" value="UniProtKB-KW"/>
</dbReference>
<dbReference type="Pfam" id="PF07282">
    <property type="entry name" value="Cas12f1-like_TNB"/>
    <property type="match status" value="1"/>
</dbReference>
<accession>A0ABD4A9R5</accession>
<dbReference type="AlphaFoldDB" id="A0ABD4A9R5"/>
<dbReference type="NCBIfam" id="TIGR01766">
    <property type="entry name" value="IS200/IS605 family accessory protein TnpB-like domain"/>
    <property type="match status" value="1"/>
</dbReference>
<proteinExistence type="predicted"/>
<sequence>MQRKISRKYEKGREGNRYRKTNNIIKSEKKLLKVSRRLTNIRHNYIHQITSEIVNRKPMFIVLEDLNVKGMMKNKHLAESVQQQCFHEFRRQIEYKSNWNNIRFILADRWFPSSKLCSCCGKVKKDLKLSDRTFECECGNIVDRDYQASINLKKYGENVLESAS</sequence>